<dbReference type="InterPro" id="IPR035897">
    <property type="entry name" value="Toll_tir_struct_dom_sf"/>
</dbReference>
<dbReference type="PROSITE" id="PS50104">
    <property type="entry name" value="TIR"/>
    <property type="match status" value="3"/>
</dbReference>
<keyword evidence="4" id="KW-1185">Reference proteome</keyword>
<dbReference type="Proteomes" id="UP000694853">
    <property type="component" value="Unplaced"/>
</dbReference>
<accession>A0A8B8JJ79</accession>
<evidence type="ECO:0000313" key="5">
    <source>
        <dbReference type="RefSeq" id="XP_027331304.1"/>
    </source>
</evidence>
<reference evidence="5" key="2">
    <citation type="submission" date="2025-08" db="UniProtKB">
        <authorList>
            <consortium name="RefSeq"/>
        </authorList>
    </citation>
    <scope>IDENTIFICATION</scope>
    <source>
        <tissue evidence="5">Young leaves</tissue>
    </source>
</reference>
<dbReference type="PANTHER" id="PTHR32009:SF106">
    <property type="entry name" value="TIR DOMAIN-CONTAINING PROTEIN"/>
    <property type="match status" value="1"/>
</dbReference>
<feature type="domain" description="TIR" evidence="3">
    <location>
        <begin position="187"/>
        <end position="357"/>
    </location>
</feature>
<dbReference type="Gene3D" id="3.40.50.10140">
    <property type="entry name" value="Toll/interleukin-1 receptor homology (TIR) domain"/>
    <property type="match status" value="3"/>
</dbReference>
<protein>
    <submittedName>
        <fullName evidence="5">Uncharacterized protein LOC113846829</fullName>
    </submittedName>
</protein>
<evidence type="ECO:0000256" key="1">
    <source>
        <dbReference type="ARBA" id="ARBA00023027"/>
    </source>
</evidence>
<dbReference type="SMART" id="SM00255">
    <property type="entry name" value="TIR"/>
    <property type="match status" value="2"/>
</dbReference>
<dbReference type="GO" id="GO:0007165">
    <property type="term" value="P:signal transduction"/>
    <property type="evidence" value="ECO:0007669"/>
    <property type="project" value="InterPro"/>
</dbReference>
<name>A0A8B8JJ79_ABRPR</name>
<evidence type="ECO:0000259" key="3">
    <source>
        <dbReference type="PROSITE" id="PS50104"/>
    </source>
</evidence>
<evidence type="ECO:0000313" key="4">
    <source>
        <dbReference type="Proteomes" id="UP000694853"/>
    </source>
</evidence>
<feature type="region of interest" description="Disordered" evidence="2">
    <location>
        <begin position="1"/>
        <end position="24"/>
    </location>
</feature>
<feature type="domain" description="TIR" evidence="3">
    <location>
        <begin position="358"/>
        <end position="434"/>
    </location>
</feature>
<dbReference type="Pfam" id="PF01582">
    <property type="entry name" value="TIR"/>
    <property type="match status" value="3"/>
</dbReference>
<gene>
    <name evidence="5" type="primary">LOC113846829</name>
</gene>
<keyword evidence="1" id="KW-0520">NAD</keyword>
<feature type="domain" description="TIR" evidence="3">
    <location>
        <begin position="18"/>
        <end position="186"/>
    </location>
</feature>
<organism evidence="4 5">
    <name type="scientific">Abrus precatorius</name>
    <name type="common">Indian licorice</name>
    <name type="synonym">Glycine abrus</name>
    <dbReference type="NCBI Taxonomy" id="3816"/>
    <lineage>
        <taxon>Eukaryota</taxon>
        <taxon>Viridiplantae</taxon>
        <taxon>Streptophyta</taxon>
        <taxon>Embryophyta</taxon>
        <taxon>Tracheophyta</taxon>
        <taxon>Spermatophyta</taxon>
        <taxon>Magnoliopsida</taxon>
        <taxon>eudicotyledons</taxon>
        <taxon>Gunneridae</taxon>
        <taxon>Pentapetalae</taxon>
        <taxon>rosids</taxon>
        <taxon>fabids</taxon>
        <taxon>Fabales</taxon>
        <taxon>Fabaceae</taxon>
        <taxon>Papilionoideae</taxon>
        <taxon>50 kb inversion clade</taxon>
        <taxon>NPAAA clade</taxon>
        <taxon>indigoferoid/millettioid clade</taxon>
        <taxon>Abreae</taxon>
        <taxon>Abrus</taxon>
    </lineage>
</organism>
<dbReference type="FunFam" id="3.40.50.10140:FF:000007">
    <property type="entry name" value="Disease resistance protein (TIR-NBS-LRR class)"/>
    <property type="match status" value="1"/>
</dbReference>
<dbReference type="InterPro" id="IPR000157">
    <property type="entry name" value="TIR_dom"/>
</dbReference>
<dbReference type="AlphaFoldDB" id="A0A8B8JJ79"/>
<dbReference type="KEGG" id="aprc:113846829"/>
<dbReference type="PANTHER" id="PTHR32009">
    <property type="entry name" value="TMV RESISTANCE PROTEIN N-LIKE"/>
    <property type="match status" value="1"/>
</dbReference>
<dbReference type="GeneID" id="113846829"/>
<sequence length="434" mass="49956">MMSNEGEDGTHEQRRNSSSFDVFISSSRNGNSSKFTRQLYGALKENEIATFMDDDNLQDGDKKPSVLEAIQESRIYIVVLSDNYAFSPDCLNQLVKIIEEGIKKDDHVIYPIFYEVNPHDVRKLRGCYGQAMDRHANRFGSDSSMMQKWITALRHVASIAGWVYQSGTADEHDFMQRIVGFVALRAIRHDVFLSFRGEDMGYNFTGNLYNALRQKKIKTFFINDDRNYPWNGGFQLPRHIRKAIEDARITIVVLSKNYASSTRCLEDLAKIIECMKMKNQRVWPIFYKVEPSDVRKQKGDYGDAMDSHKSFFGNDSQEVKNWSSALFEVSNLTGFPFQTGYEYELIERIVESTVGSLPRYDVFLSYTGEDTRHTFSGYLYNVLRQKGFKIFMDDEALVDGNQISQTLTKIEISRHSVLCSLKTMHIPRGVLMSL</sequence>
<reference evidence="4" key="1">
    <citation type="journal article" date="2019" name="Toxins">
        <title>Detection of Abrin-Like and Prepropulchellin-Like Toxin Genes and Transcripts Using Whole Genome Sequencing and Full-Length Transcript Sequencing of Abrus precatorius.</title>
        <authorList>
            <person name="Hovde B.T."/>
            <person name="Daligault H.E."/>
            <person name="Hanschen E.R."/>
            <person name="Kunde Y.A."/>
            <person name="Johnson M.B."/>
            <person name="Starkenburg S.R."/>
            <person name="Johnson S.L."/>
        </authorList>
    </citation>
    <scope>NUCLEOTIDE SEQUENCE [LARGE SCALE GENOMIC DNA]</scope>
</reference>
<dbReference type="RefSeq" id="XP_027331304.1">
    <property type="nucleotide sequence ID" value="XM_027475503.1"/>
</dbReference>
<dbReference type="SUPFAM" id="SSF52200">
    <property type="entry name" value="Toll/Interleukin receptor TIR domain"/>
    <property type="match status" value="3"/>
</dbReference>
<dbReference type="OrthoDB" id="6160824at2759"/>
<proteinExistence type="predicted"/>
<evidence type="ECO:0000256" key="2">
    <source>
        <dbReference type="SAM" id="MobiDB-lite"/>
    </source>
</evidence>